<feature type="domain" description="Fibronectin type-III" evidence="7">
    <location>
        <begin position="456"/>
        <end position="557"/>
    </location>
</feature>
<feature type="region of interest" description="Disordered" evidence="5">
    <location>
        <begin position="535"/>
        <end position="566"/>
    </location>
</feature>
<dbReference type="SUPFAM" id="SSF50044">
    <property type="entry name" value="SH3-domain"/>
    <property type="match status" value="3"/>
</dbReference>
<evidence type="ECO:0000256" key="5">
    <source>
        <dbReference type="SAM" id="MobiDB-lite"/>
    </source>
</evidence>
<dbReference type="InterPro" id="IPR003961">
    <property type="entry name" value="FN3_dom"/>
</dbReference>
<feature type="compositionally biased region" description="Basic and acidic residues" evidence="5">
    <location>
        <begin position="643"/>
        <end position="656"/>
    </location>
</feature>
<keyword evidence="3" id="KW-0677">Repeat</keyword>
<dbReference type="PANTHER" id="PTHR14234:SF18">
    <property type="entry name" value="RIMS-BINDING PROTEIN 2"/>
    <property type="match status" value="1"/>
</dbReference>
<organism evidence="8 9">
    <name type="scientific">Vulpes vulpes</name>
    <name type="common">Red fox</name>
    <dbReference type="NCBI Taxonomy" id="9627"/>
    <lineage>
        <taxon>Eukaryota</taxon>
        <taxon>Metazoa</taxon>
        <taxon>Chordata</taxon>
        <taxon>Craniata</taxon>
        <taxon>Vertebrata</taxon>
        <taxon>Euteleostomi</taxon>
        <taxon>Mammalia</taxon>
        <taxon>Eutheria</taxon>
        <taxon>Laurasiatheria</taxon>
        <taxon>Carnivora</taxon>
        <taxon>Caniformia</taxon>
        <taxon>Canidae</taxon>
        <taxon>Vulpes</taxon>
    </lineage>
</organism>
<dbReference type="Pfam" id="PF25523">
    <property type="entry name" value="Ig_RIMBP2"/>
    <property type="match status" value="1"/>
</dbReference>
<dbReference type="SUPFAM" id="SSF49265">
    <property type="entry name" value="Fibronectin type III"/>
    <property type="match status" value="2"/>
</dbReference>
<dbReference type="CDD" id="cd12012">
    <property type="entry name" value="SH3_RIM-BP_2"/>
    <property type="match status" value="1"/>
</dbReference>
<evidence type="ECO:0000256" key="3">
    <source>
        <dbReference type="ARBA" id="ARBA00022737"/>
    </source>
</evidence>
<feature type="region of interest" description="Disordered" evidence="5">
    <location>
        <begin position="737"/>
        <end position="757"/>
    </location>
</feature>
<dbReference type="InterPro" id="IPR057884">
    <property type="entry name" value="FN3_RIM-BP1/2/3"/>
</dbReference>
<comment type="similarity">
    <text evidence="1">Belongs to the RIMBP family.</text>
</comment>
<dbReference type="Pfam" id="PF14604">
    <property type="entry name" value="SH3_9"/>
    <property type="match status" value="2"/>
</dbReference>
<feature type="compositionally biased region" description="Basic and acidic residues" evidence="5">
    <location>
        <begin position="708"/>
        <end position="719"/>
    </location>
</feature>
<feature type="domain" description="SH3" evidence="6">
    <location>
        <begin position="822"/>
        <end position="890"/>
    </location>
</feature>
<dbReference type="InterPro" id="IPR036116">
    <property type="entry name" value="FN3_sf"/>
</dbReference>
<dbReference type="CDD" id="cd00063">
    <property type="entry name" value="FN3"/>
    <property type="match status" value="3"/>
</dbReference>
<feature type="region of interest" description="Disordered" evidence="5">
    <location>
        <begin position="701"/>
        <end position="723"/>
    </location>
</feature>
<dbReference type="Proteomes" id="UP001652641">
    <property type="component" value="Chromosome 10"/>
</dbReference>
<dbReference type="PROSITE" id="PS50853">
    <property type="entry name" value="FN3"/>
    <property type="match status" value="1"/>
</dbReference>
<evidence type="ECO:0000256" key="1">
    <source>
        <dbReference type="ARBA" id="ARBA00010749"/>
    </source>
</evidence>
<feature type="domain" description="SH3" evidence="6">
    <location>
        <begin position="134"/>
        <end position="201"/>
    </location>
</feature>
<protein>
    <submittedName>
        <fullName evidence="9">RIMS-binding protein 2 isoform X20</fullName>
    </submittedName>
</protein>
<dbReference type="SMART" id="SM00326">
    <property type="entry name" value="SH3"/>
    <property type="match status" value="3"/>
</dbReference>
<dbReference type="CDD" id="cd12013">
    <property type="entry name" value="SH3_RIM-BP_3"/>
    <property type="match status" value="1"/>
</dbReference>
<dbReference type="InterPro" id="IPR001452">
    <property type="entry name" value="SH3_domain"/>
</dbReference>
<dbReference type="InterPro" id="IPR036028">
    <property type="entry name" value="SH3-like_dom_sf"/>
</dbReference>
<evidence type="ECO:0000256" key="4">
    <source>
        <dbReference type="PROSITE-ProRule" id="PRU00192"/>
    </source>
</evidence>
<dbReference type="InterPro" id="IPR013783">
    <property type="entry name" value="Ig-like_fold"/>
</dbReference>
<feature type="region of interest" description="Disordered" evidence="5">
    <location>
        <begin position="599"/>
        <end position="656"/>
    </location>
</feature>
<dbReference type="PRINTS" id="PR00452">
    <property type="entry name" value="SH3DOMAIN"/>
</dbReference>
<keyword evidence="2 4" id="KW-0728">SH3 domain</keyword>
<evidence type="ECO:0000313" key="9">
    <source>
        <dbReference type="RefSeq" id="XP_072578756.1"/>
    </source>
</evidence>
<evidence type="ECO:0000259" key="7">
    <source>
        <dbReference type="PROSITE" id="PS50853"/>
    </source>
</evidence>
<keyword evidence="8" id="KW-1185">Reference proteome</keyword>
<evidence type="ECO:0000259" key="6">
    <source>
        <dbReference type="PROSITE" id="PS50002"/>
    </source>
</evidence>
<evidence type="ECO:0000256" key="2">
    <source>
        <dbReference type="ARBA" id="ARBA00022443"/>
    </source>
</evidence>
<dbReference type="SMART" id="SM00060">
    <property type="entry name" value="FN3"/>
    <property type="match status" value="3"/>
</dbReference>
<dbReference type="RefSeq" id="XP_072578756.1">
    <property type="nucleotide sequence ID" value="XM_072722655.1"/>
</dbReference>
<dbReference type="PANTHER" id="PTHR14234">
    <property type="entry name" value="RIM BINDING PROTEIN-RELATED"/>
    <property type="match status" value="1"/>
</dbReference>
<dbReference type="InterPro" id="IPR040325">
    <property type="entry name" value="RIMBP1/2/3"/>
</dbReference>
<dbReference type="InterPro" id="IPR035755">
    <property type="entry name" value="RIM-BP_SH3_3"/>
</dbReference>
<reference evidence="9" key="1">
    <citation type="submission" date="2025-08" db="UniProtKB">
        <authorList>
            <consortium name="RefSeq"/>
        </authorList>
    </citation>
    <scope>IDENTIFICATION</scope>
    <source>
        <tissue evidence="9">Cell line</tissue>
    </source>
</reference>
<name>A0ABM4XL42_VULVU</name>
<dbReference type="Gene3D" id="2.30.30.40">
    <property type="entry name" value="SH3 Domains"/>
    <property type="match status" value="3"/>
</dbReference>
<feature type="compositionally biased region" description="Polar residues" evidence="5">
    <location>
        <begin position="535"/>
        <end position="546"/>
    </location>
</feature>
<dbReference type="PROSITE" id="PS50002">
    <property type="entry name" value="SH3"/>
    <property type="match status" value="3"/>
</dbReference>
<feature type="domain" description="SH3" evidence="6">
    <location>
        <begin position="925"/>
        <end position="992"/>
    </location>
</feature>
<gene>
    <name evidence="9" type="primary">RIMBP2</name>
</gene>
<feature type="compositionally biased region" description="Pro residues" evidence="5">
    <location>
        <begin position="552"/>
        <end position="566"/>
    </location>
</feature>
<dbReference type="InterPro" id="IPR035753">
    <property type="entry name" value="RIM-BP_SH3_2"/>
</dbReference>
<dbReference type="Pfam" id="PF07653">
    <property type="entry name" value="SH3_2"/>
    <property type="match status" value="1"/>
</dbReference>
<dbReference type="CDD" id="cd12014">
    <property type="entry name" value="SH3_RIM-BP_1"/>
    <property type="match status" value="1"/>
</dbReference>
<proteinExistence type="inferred from homology"/>
<sequence>MQSKVRELEEKCRTQSEQFSLLSQDLEKLRQHAGKIDLLGGSAGASLDVLASGKPFSQFMNGLAPSIGKGQESTVGSHTVIGDYLRPLPLPSDKPEPLSNKPAFLLRPASPRCRFESDMDNERNSSTSKQRYSGKVHLCVARYSYNPFDGPNENPEAELPLTAGKYLYVYGDMDEDGFYEGELLDGQRGLVPSNFVDFVQDNESRLASTLGSEQDQNLINHSSIGLEGENILDLHASTHIDTGLTDDGAGTLGVNVDEIGEDIVPYPRKITLIKQLARSVIVAWDPPAVPPGWGTVSCYNVLVDQETRVSLTLGSRTKALIEKLNTAACTYRISVQCITSRGSSDELQCTLLVGKDVVVAPSHLRVDNITQISAQLSWLPTNSNYSHVIFLNEEELDVVKAARYKYQFFNLRPNMAYKVKVLAKPHQMPWQLPLEQREKKEAFVEFSTLPAGPPAPPQDVTVHPGATPATIQVSWKPPALTTAGLSNGANVSGYGVYAKGQRVAEVISPMADSIAVELVRLRSLEAKGVTVRTLSAQGESTDSTTAAIPPDLLVPPTPHPRTAPTPKPLASVGALDTKDEHLGPHITVDEAWEQGRAPAPVHGHMLEPPSLQGSGPGRRSPSPSRILPQPQGTPVSTSVAKAMAREAAQRVAESSRLEKRSIFLERGSGQYMNSDEEDSYDSPDIKRRGASVDDFLKGSELGKQPHCCHGDEYHTESSRGSDLSDIMEEDEEELYSEMQLEDGGRRRPSGTSHNALKILGNPVSAGRADRADHVGRRFSHGSAGPQRSRPMMVPSIDEYSERDHLSPDFYEESETDPGAEELPARIFVALFDYDPLTMSPNPDAAEEELPFKEGQIIKVYGDKDADGFYRGETCARLGLIPCNMVSEIQADDEEMMDQLLRQGFLPLNTPVEKIERSRRSSRQPRVTRRVVALYDYDPRESSPNIDVEAELTFCTGDIITVFGEIDEDGFYYGELNGQKGLVPSNFLEEVPDDVEVYLSDVPCHYPRDTLVRSKAKRGFHDSSTS</sequence>
<dbReference type="Gene3D" id="2.60.40.10">
    <property type="entry name" value="Immunoglobulins"/>
    <property type="match status" value="3"/>
</dbReference>
<evidence type="ECO:0000313" key="8">
    <source>
        <dbReference type="Proteomes" id="UP001652641"/>
    </source>
</evidence>
<dbReference type="Pfam" id="PF00041">
    <property type="entry name" value="fn3"/>
    <property type="match status" value="1"/>
</dbReference>
<feature type="compositionally biased region" description="Low complexity" evidence="5">
    <location>
        <begin position="608"/>
        <end position="630"/>
    </location>
</feature>
<accession>A0ABM4XL42</accession>
<dbReference type="GeneID" id="112933814"/>